<feature type="region of interest" description="Disordered" evidence="1">
    <location>
        <begin position="68"/>
        <end position="88"/>
    </location>
</feature>
<feature type="compositionally biased region" description="Polar residues" evidence="1">
    <location>
        <begin position="164"/>
        <end position="175"/>
    </location>
</feature>
<gene>
    <name evidence="2" type="ORF">V6N11_076256</name>
</gene>
<sequence>MSLAHIDFSTNDKACSIANSFADAASLEPIDLENSISTSPLWFLRIPPIHVGPKLPATAPSVLNLTEPNGGGTQTNRELPNFGGREPDQRAGFMMRSVRVPPVSRNLERIHQPALSISKSSKSQALNAFPLKITLFLWSQRDQVIAKNPKFHNGATLGEGQHPNKLSKNVIPSSGSATWTSQLRHQLVQISQEHLQAKKKCSIDSSPSKQKQHDNDAKPFTPLFANSTLVGSRARNSFHTKHFTLK</sequence>
<protein>
    <submittedName>
        <fullName evidence="2">Uncharacterized protein</fullName>
    </submittedName>
</protein>
<comment type="caution">
    <text evidence="2">The sequence shown here is derived from an EMBL/GenBank/DDBJ whole genome shotgun (WGS) entry which is preliminary data.</text>
</comment>
<feature type="region of interest" description="Disordered" evidence="1">
    <location>
        <begin position="154"/>
        <end position="175"/>
    </location>
</feature>
<proteinExistence type="predicted"/>
<dbReference type="EMBL" id="JBBPBN010000045">
    <property type="protein sequence ID" value="KAK8996006.1"/>
    <property type="molecule type" value="Genomic_DNA"/>
</dbReference>
<feature type="region of interest" description="Disordered" evidence="1">
    <location>
        <begin position="200"/>
        <end position="220"/>
    </location>
</feature>
<evidence type="ECO:0000313" key="3">
    <source>
        <dbReference type="Proteomes" id="UP001396334"/>
    </source>
</evidence>
<evidence type="ECO:0000256" key="1">
    <source>
        <dbReference type="SAM" id="MobiDB-lite"/>
    </source>
</evidence>
<evidence type="ECO:0000313" key="2">
    <source>
        <dbReference type="EMBL" id="KAK8996006.1"/>
    </source>
</evidence>
<reference evidence="2 3" key="1">
    <citation type="journal article" date="2024" name="G3 (Bethesda)">
        <title>Genome assembly of Hibiscus sabdariffa L. provides insights into metabolisms of medicinal natural products.</title>
        <authorList>
            <person name="Kim T."/>
        </authorList>
    </citation>
    <scope>NUCLEOTIDE SEQUENCE [LARGE SCALE GENOMIC DNA]</scope>
    <source>
        <strain evidence="2">TK-2024</strain>
        <tissue evidence="2">Old leaves</tissue>
    </source>
</reference>
<name>A0ABR2Q5R0_9ROSI</name>
<keyword evidence="3" id="KW-1185">Reference proteome</keyword>
<accession>A0ABR2Q5R0</accession>
<dbReference type="Proteomes" id="UP001396334">
    <property type="component" value="Unassembled WGS sequence"/>
</dbReference>
<organism evidence="2 3">
    <name type="scientific">Hibiscus sabdariffa</name>
    <name type="common">roselle</name>
    <dbReference type="NCBI Taxonomy" id="183260"/>
    <lineage>
        <taxon>Eukaryota</taxon>
        <taxon>Viridiplantae</taxon>
        <taxon>Streptophyta</taxon>
        <taxon>Embryophyta</taxon>
        <taxon>Tracheophyta</taxon>
        <taxon>Spermatophyta</taxon>
        <taxon>Magnoliopsida</taxon>
        <taxon>eudicotyledons</taxon>
        <taxon>Gunneridae</taxon>
        <taxon>Pentapetalae</taxon>
        <taxon>rosids</taxon>
        <taxon>malvids</taxon>
        <taxon>Malvales</taxon>
        <taxon>Malvaceae</taxon>
        <taxon>Malvoideae</taxon>
        <taxon>Hibiscus</taxon>
    </lineage>
</organism>